<dbReference type="GO" id="GO:0005886">
    <property type="term" value="C:plasma membrane"/>
    <property type="evidence" value="ECO:0007669"/>
    <property type="project" value="UniProtKB-SubCell"/>
</dbReference>
<feature type="transmembrane region" description="Helical" evidence="7">
    <location>
        <begin position="278"/>
        <end position="298"/>
    </location>
</feature>
<dbReference type="InterPro" id="IPR018383">
    <property type="entry name" value="UPF0324_pro"/>
</dbReference>
<keyword evidence="4 7" id="KW-0812">Transmembrane</keyword>
<gene>
    <name evidence="8" type="ORF">GQ671_10660</name>
</gene>
<feature type="transmembrane region" description="Helical" evidence="7">
    <location>
        <begin position="245"/>
        <end position="266"/>
    </location>
</feature>
<evidence type="ECO:0000256" key="1">
    <source>
        <dbReference type="ARBA" id="ARBA00004651"/>
    </source>
</evidence>
<dbReference type="PANTHER" id="PTHR30106:SF2">
    <property type="entry name" value="UPF0324 INNER MEMBRANE PROTEIN YEIH"/>
    <property type="match status" value="1"/>
</dbReference>
<organism evidence="8 9">
    <name type="scientific">Salinicoccus hispanicus</name>
    <dbReference type="NCBI Taxonomy" id="157225"/>
    <lineage>
        <taxon>Bacteria</taxon>
        <taxon>Bacillati</taxon>
        <taxon>Bacillota</taxon>
        <taxon>Bacilli</taxon>
        <taxon>Bacillales</taxon>
        <taxon>Staphylococcaceae</taxon>
        <taxon>Salinicoccus</taxon>
    </lineage>
</organism>
<sequence length="329" mass="35880">METNRLQLWYGILFTLFIAIISFGIARLPVFNYIGPLATAITLAFIYRQFFGYPYKLKTGIQFSAKILLRAAIILYGLKLNINVVFSEGLPLLLKSSVVIVFAILMSYALAKLFKADMTLSMLLGVGTGVCGAAAIAAVAPIIKAKDEDTAVSVGIIALLGTVFSVAYLLIRPYLPVEEVGYGIWSGLSLHELAHVALAAEPAGEEALGFALLAKLSRVFLLVPLCLIFIWHMRRKESRTGAAKVAFPYFLIGFMLMSLVNSYVIGDYVEISDQVMDLISQLTTLLLTMAMIALGLNINIRDVAGRALKPFALIFAISIALSILVYLIK</sequence>
<feature type="transmembrane region" description="Helical" evidence="7">
    <location>
        <begin position="310"/>
        <end position="328"/>
    </location>
</feature>
<comment type="similarity">
    <text evidence="2">Belongs to the UPF0324 family.</text>
</comment>
<keyword evidence="5 7" id="KW-1133">Transmembrane helix</keyword>
<feature type="transmembrane region" description="Helical" evidence="7">
    <location>
        <begin position="123"/>
        <end position="144"/>
    </location>
</feature>
<proteinExistence type="inferred from homology"/>
<evidence type="ECO:0000256" key="5">
    <source>
        <dbReference type="ARBA" id="ARBA00022989"/>
    </source>
</evidence>
<dbReference type="PANTHER" id="PTHR30106">
    <property type="entry name" value="INNER MEMBRANE PROTEIN YEIH-RELATED"/>
    <property type="match status" value="1"/>
</dbReference>
<feature type="transmembrane region" description="Helical" evidence="7">
    <location>
        <begin position="7"/>
        <end position="25"/>
    </location>
</feature>
<evidence type="ECO:0000256" key="4">
    <source>
        <dbReference type="ARBA" id="ARBA00022692"/>
    </source>
</evidence>
<dbReference type="Proteomes" id="UP000436284">
    <property type="component" value="Unassembled WGS sequence"/>
</dbReference>
<comment type="subcellular location">
    <subcellularLocation>
        <location evidence="1">Cell membrane</location>
        <topology evidence="1">Multi-pass membrane protein</topology>
    </subcellularLocation>
</comment>
<feature type="transmembrane region" description="Helical" evidence="7">
    <location>
        <begin position="31"/>
        <end position="47"/>
    </location>
</feature>
<evidence type="ECO:0000256" key="3">
    <source>
        <dbReference type="ARBA" id="ARBA00022475"/>
    </source>
</evidence>
<keyword evidence="3" id="KW-1003">Cell membrane</keyword>
<evidence type="ECO:0000313" key="8">
    <source>
        <dbReference type="EMBL" id="MXQ51724.1"/>
    </source>
</evidence>
<protein>
    <submittedName>
        <fullName evidence="8">Putative sulfate exporter family transporter</fullName>
    </submittedName>
</protein>
<keyword evidence="6 7" id="KW-0472">Membrane</keyword>
<evidence type="ECO:0000256" key="6">
    <source>
        <dbReference type="ARBA" id="ARBA00023136"/>
    </source>
</evidence>
<comment type="caution">
    <text evidence="8">The sequence shown here is derived from an EMBL/GenBank/DDBJ whole genome shotgun (WGS) entry which is preliminary data.</text>
</comment>
<evidence type="ECO:0000256" key="2">
    <source>
        <dbReference type="ARBA" id="ARBA00007977"/>
    </source>
</evidence>
<feature type="transmembrane region" description="Helical" evidence="7">
    <location>
        <begin position="150"/>
        <end position="170"/>
    </location>
</feature>
<name>A0A6N8U0X0_9STAP</name>
<feature type="transmembrane region" description="Helical" evidence="7">
    <location>
        <begin position="212"/>
        <end position="233"/>
    </location>
</feature>
<reference evidence="8 9" key="1">
    <citation type="submission" date="2019-12" db="EMBL/GenBank/DDBJ databases">
        <title>Salinicoccus cyprini sp. nov., isolated from gastro-intestinal tract of mirror carp, Cyprinus carpio var. specularis, collected from Gobind Sagar Reservoir, Himachal Pradesh, India.</title>
        <authorList>
            <person name="Talwar C."/>
            <person name="Singh A.K."/>
            <person name="Lal R."/>
            <person name="Negi R.K."/>
        </authorList>
    </citation>
    <scope>NUCLEOTIDE SEQUENCE [LARGE SCALE GENOMIC DNA]</scope>
    <source>
        <strain evidence="8 9">J-82</strain>
    </source>
</reference>
<dbReference type="RefSeq" id="WP_160656824.1">
    <property type="nucleotide sequence ID" value="NZ_JBHRWU010000001.1"/>
</dbReference>
<dbReference type="OrthoDB" id="9811391at2"/>
<dbReference type="EMBL" id="WUUK01000004">
    <property type="protein sequence ID" value="MXQ51724.1"/>
    <property type="molecule type" value="Genomic_DNA"/>
</dbReference>
<evidence type="ECO:0000256" key="7">
    <source>
        <dbReference type="SAM" id="Phobius"/>
    </source>
</evidence>
<dbReference type="AlphaFoldDB" id="A0A6N8U0X0"/>
<feature type="transmembrane region" description="Helical" evidence="7">
    <location>
        <begin position="92"/>
        <end position="111"/>
    </location>
</feature>
<evidence type="ECO:0000313" key="9">
    <source>
        <dbReference type="Proteomes" id="UP000436284"/>
    </source>
</evidence>
<dbReference type="Pfam" id="PF03601">
    <property type="entry name" value="Cons_hypoth698"/>
    <property type="match status" value="1"/>
</dbReference>
<feature type="transmembrane region" description="Helical" evidence="7">
    <location>
        <begin position="67"/>
        <end position="86"/>
    </location>
</feature>
<keyword evidence="9" id="KW-1185">Reference proteome</keyword>
<accession>A0A6N8U0X0</accession>